<proteinExistence type="predicted"/>
<dbReference type="InterPro" id="IPR034660">
    <property type="entry name" value="DinB/YfiT-like"/>
</dbReference>
<dbReference type="NCBIfam" id="TIGR03083">
    <property type="entry name" value="maleylpyruvate isomerase family mycothiol-dependent enzyme"/>
    <property type="match status" value="1"/>
</dbReference>
<sequence length="210" mass="23086">MSAAQIADAERRDLADLFLRLGPDEPTLCGDWTTRDLLAHLITRERRPDAAPGILIPPLAGWTQHVQSQVARGEFGELVGTLRSGPPFWCPMALPPLRAVDVQEFFIHHEDVRRAQSGWSPRPPDAARDRQLWRMAGLLGRLSYRSSPVAVTLRRPDGEEHAVRSGPRTVILTGEPGELLLHAAGRDECVVHPEGEPADVAAVMALDRGL</sequence>
<gene>
    <name evidence="1" type="ORF">GCM10023200_27920</name>
</gene>
<dbReference type="SUPFAM" id="SSF109854">
    <property type="entry name" value="DinB/YfiT-like putative metalloenzymes"/>
    <property type="match status" value="1"/>
</dbReference>
<dbReference type="Proteomes" id="UP001500928">
    <property type="component" value="Unassembled WGS sequence"/>
</dbReference>
<dbReference type="EMBL" id="BAABHO010000020">
    <property type="protein sequence ID" value="GAA4791167.1"/>
    <property type="molecule type" value="Genomic_DNA"/>
</dbReference>
<evidence type="ECO:0000313" key="1">
    <source>
        <dbReference type="EMBL" id="GAA4791167.1"/>
    </source>
</evidence>
<dbReference type="InterPro" id="IPR017517">
    <property type="entry name" value="Maleyloyr_isom"/>
</dbReference>
<accession>A0ABP9B9P1</accession>
<comment type="caution">
    <text evidence="1">The sequence shown here is derived from an EMBL/GenBank/DDBJ whole genome shotgun (WGS) entry which is preliminary data.</text>
</comment>
<organism evidence="1 2">
    <name type="scientific">Actinomycetospora chlora</name>
    <dbReference type="NCBI Taxonomy" id="663608"/>
    <lineage>
        <taxon>Bacteria</taxon>
        <taxon>Bacillati</taxon>
        <taxon>Actinomycetota</taxon>
        <taxon>Actinomycetes</taxon>
        <taxon>Pseudonocardiales</taxon>
        <taxon>Pseudonocardiaceae</taxon>
        <taxon>Actinomycetospora</taxon>
    </lineage>
</organism>
<protein>
    <submittedName>
        <fullName evidence="1">TIGR03085 family metal-binding protein</fullName>
    </submittedName>
</protein>
<reference evidence="2" key="1">
    <citation type="journal article" date="2019" name="Int. J. Syst. Evol. Microbiol.">
        <title>The Global Catalogue of Microorganisms (GCM) 10K type strain sequencing project: providing services to taxonomists for standard genome sequencing and annotation.</title>
        <authorList>
            <consortium name="The Broad Institute Genomics Platform"/>
            <consortium name="The Broad Institute Genome Sequencing Center for Infectious Disease"/>
            <person name="Wu L."/>
            <person name="Ma J."/>
        </authorList>
    </citation>
    <scope>NUCLEOTIDE SEQUENCE [LARGE SCALE GENOMIC DNA]</scope>
    <source>
        <strain evidence="2">JCM 17979</strain>
    </source>
</reference>
<dbReference type="RefSeq" id="WP_345415497.1">
    <property type="nucleotide sequence ID" value="NZ_BAABHO010000020.1"/>
</dbReference>
<dbReference type="NCBIfam" id="TIGR03085">
    <property type="entry name" value="TIGR03085 family metal-binding protein"/>
    <property type="match status" value="1"/>
</dbReference>
<evidence type="ECO:0000313" key="2">
    <source>
        <dbReference type="Proteomes" id="UP001500928"/>
    </source>
</evidence>
<keyword evidence="2" id="KW-1185">Reference proteome</keyword>
<name>A0ABP9B9P1_9PSEU</name>
<dbReference type="InterPro" id="IPR017519">
    <property type="entry name" value="CHP03085"/>
</dbReference>